<proteinExistence type="predicted"/>
<dbReference type="Pfam" id="PF04149">
    <property type="entry name" value="DUF397"/>
    <property type="match status" value="1"/>
</dbReference>
<protein>
    <submittedName>
        <fullName evidence="2">DUF397 domain-containing protein</fullName>
    </submittedName>
</protein>
<organism evidence="2 3">
    <name type="scientific">Actinomadura rugatobispora</name>
    <dbReference type="NCBI Taxonomy" id="1994"/>
    <lineage>
        <taxon>Bacteria</taxon>
        <taxon>Bacillati</taxon>
        <taxon>Actinomycetota</taxon>
        <taxon>Actinomycetes</taxon>
        <taxon>Streptosporangiales</taxon>
        <taxon>Thermomonosporaceae</taxon>
        <taxon>Actinomadura</taxon>
    </lineage>
</organism>
<keyword evidence="3" id="KW-1185">Reference proteome</keyword>
<name>A0ABW1ABL0_9ACTN</name>
<dbReference type="Proteomes" id="UP001596074">
    <property type="component" value="Unassembled WGS sequence"/>
</dbReference>
<feature type="domain" description="DUF397" evidence="1">
    <location>
        <begin position="2"/>
        <end position="57"/>
    </location>
</feature>
<dbReference type="EMBL" id="JBHSON010000082">
    <property type="protein sequence ID" value="MFC5752157.1"/>
    <property type="molecule type" value="Genomic_DNA"/>
</dbReference>
<evidence type="ECO:0000313" key="3">
    <source>
        <dbReference type="Proteomes" id="UP001596074"/>
    </source>
</evidence>
<evidence type="ECO:0000313" key="2">
    <source>
        <dbReference type="EMBL" id="MFC5752157.1"/>
    </source>
</evidence>
<evidence type="ECO:0000259" key="1">
    <source>
        <dbReference type="Pfam" id="PF04149"/>
    </source>
</evidence>
<reference evidence="3" key="1">
    <citation type="journal article" date="2019" name="Int. J. Syst. Evol. Microbiol.">
        <title>The Global Catalogue of Microorganisms (GCM) 10K type strain sequencing project: providing services to taxonomists for standard genome sequencing and annotation.</title>
        <authorList>
            <consortium name="The Broad Institute Genomics Platform"/>
            <consortium name="The Broad Institute Genome Sequencing Center for Infectious Disease"/>
            <person name="Wu L."/>
            <person name="Ma J."/>
        </authorList>
    </citation>
    <scope>NUCLEOTIDE SEQUENCE [LARGE SCALE GENOMIC DNA]</scope>
    <source>
        <strain evidence="3">KCTC 42087</strain>
    </source>
</reference>
<dbReference type="InterPro" id="IPR007278">
    <property type="entry name" value="DUF397"/>
</dbReference>
<accession>A0ABW1ABL0</accession>
<sequence length="63" mass="6723">MTQWRKASYSGTTGGGDCVELAALAEGVGMRDSKDPQDGRHVAIELKSFADLVARIKTGQLDL</sequence>
<comment type="caution">
    <text evidence="2">The sequence shown here is derived from an EMBL/GenBank/DDBJ whole genome shotgun (WGS) entry which is preliminary data.</text>
</comment>
<gene>
    <name evidence="2" type="ORF">ACFPZN_41660</name>
</gene>
<dbReference type="RefSeq" id="WP_378288119.1">
    <property type="nucleotide sequence ID" value="NZ_JBHSON010000082.1"/>
</dbReference>